<proteinExistence type="predicted"/>
<reference evidence="2 3" key="1">
    <citation type="submission" date="2024-09" db="EMBL/GenBank/DDBJ databases">
        <authorList>
            <person name="Sun Q."/>
            <person name="Mori K."/>
        </authorList>
    </citation>
    <scope>NUCLEOTIDE SEQUENCE [LARGE SCALE GENOMIC DNA]</scope>
    <source>
        <strain evidence="2 3">TBRC 2205</strain>
    </source>
</reference>
<dbReference type="InterPro" id="IPR036388">
    <property type="entry name" value="WH-like_DNA-bd_sf"/>
</dbReference>
<dbReference type="PROSITE" id="PS50995">
    <property type="entry name" value="HTH_MARR_2"/>
    <property type="match status" value="1"/>
</dbReference>
<feature type="domain" description="HTH marR-type" evidence="1">
    <location>
        <begin position="13"/>
        <end position="145"/>
    </location>
</feature>
<accession>A0ABV6P013</accession>
<dbReference type="InterPro" id="IPR036390">
    <property type="entry name" value="WH_DNA-bd_sf"/>
</dbReference>
<dbReference type="Proteomes" id="UP001589894">
    <property type="component" value="Unassembled WGS sequence"/>
</dbReference>
<comment type="caution">
    <text evidence="2">The sequence shown here is derived from an EMBL/GenBank/DDBJ whole genome shotgun (WGS) entry which is preliminary data.</text>
</comment>
<dbReference type="PRINTS" id="PR00598">
    <property type="entry name" value="HTHMARR"/>
</dbReference>
<dbReference type="PANTHER" id="PTHR33164">
    <property type="entry name" value="TRANSCRIPTIONAL REGULATOR, MARR FAMILY"/>
    <property type="match status" value="1"/>
</dbReference>
<organism evidence="2 3">
    <name type="scientific">Plantactinospora siamensis</name>
    <dbReference type="NCBI Taxonomy" id="555372"/>
    <lineage>
        <taxon>Bacteria</taxon>
        <taxon>Bacillati</taxon>
        <taxon>Actinomycetota</taxon>
        <taxon>Actinomycetes</taxon>
        <taxon>Micromonosporales</taxon>
        <taxon>Micromonosporaceae</taxon>
        <taxon>Plantactinospora</taxon>
    </lineage>
</organism>
<sequence length="148" mass="16403">MTDDVPARPPTLLAITTFLLSKVGHRARRRLAERLSAYDLKLWHVAALAALADHGPASQRDLGTRLGMDPSDLVGVLDHLEAAGRVERRRDPADRRRYVVSVTPAGRSVLAEVVRLAADTEAEMLAPLTARERRQLHDLLHRVFTHPG</sequence>
<dbReference type="InterPro" id="IPR000835">
    <property type="entry name" value="HTH_MarR-typ"/>
</dbReference>
<dbReference type="RefSeq" id="WP_377340971.1">
    <property type="nucleotide sequence ID" value="NZ_JBHLUE010000016.1"/>
</dbReference>
<dbReference type="SUPFAM" id="SSF46785">
    <property type="entry name" value="Winged helix' DNA-binding domain"/>
    <property type="match status" value="1"/>
</dbReference>
<name>A0ABV6P013_9ACTN</name>
<evidence type="ECO:0000313" key="3">
    <source>
        <dbReference type="Proteomes" id="UP001589894"/>
    </source>
</evidence>
<dbReference type="SMART" id="SM00347">
    <property type="entry name" value="HTH_MARR"/>
    <property type="match status" value="1"/>
</dbReference>
<dbReference type="InterPro" id="IPR039422">
    <property type="entry name" value="MarR/SlyA-like"/>
</dbReference>
<dbReference type="Gene3D" id="1.10.10.10">
    <property type="entry name" value="Winged helix-like DNA-binding domain superfamily/Winged helix DNA-binding domain"/>
    <property type="match status" value="1"/>
</dbReference>
<evidence type="ECO:0000259" key="1">
    <source>
        <dbReference type="PROSITE" id="PS50995"/>
    </source>
</evidence>
<dbReference type="EMBL" id="JBHLUE010000016">
    <property type="protein sequence ID" value="MFC0566367.1"/>
    <property type="molecule type" value="Genomic_DNA"/>
</dbReference>
<keyword evidence="3" id="KW-1185">Reference proteome</keyword>
<gene>
    <name evidence="2" type="ORF">ACFFHU_19780</name>
</gene>
<protein>
    <submittedName>
        <fullName evidence="2">MarR family winged helix-turn-helix transcriptional regulator</fullName>
    </submittedName>
</protein>
<dbReference type="Pfam" id="PF12802">
    <property type="entry name" value="MarR_2"/>
    <property type="match status" value="1"/>
</dbReference>
<dbReference type="PANTHER" id="PTHR33164:SF95">
    <property type="entry name" value="TRANSCRIPTIONAL REGULATOR"/>
    <property type="match status" value="1"/>
</dbReference>
<evidence type="ECO:0000313" key="2">
    <source>
        <dbReference type="EMBL" id="MFC0566367.1"/>
    </source>
</evidence>